<feature type="compositionally biased region" description="Gly residues" evidence="1">
    <location>
        <begin position="104"/>
        <end position="131"/>
    </location>
</feature>
<feature type="compositionally biased region" description="Gly residues" evidence="1">
    <location>
        <begin position="67"/>
        <end position="76"/>
    </location>
</feature>
<keyword evidence="4" id="KW-1185">Reference proteome</keyword>
<proteinExistence type="predicted"/>
<reference evidence="3 4" key="1">
    <citation type="submission" date="2019-06" db="EMBL/GenBank/DDBJ databases">
        <title>Sequencing the genomes of 1000 actinobacteria strains.</title>
        <authorList>
            <person name="Klenk H.-P."/>
        </authorList>
    </citation>
    <scope>NUCLEOTIDE SEQUENCE [LARGE SCALE GENOMIC DNA]</scope>
    <source>
        <strain evidence="3 4">DSM 102200</strain>
    </source>
</reference>
<feature type="compositionally biased region" description="Polar residues" evidence="1">
    <location>
        <begin position="190"/>
        <end position="206"/>
    </location>
</feature>
<dbReference type="AlphaFoldDB" id="A0A543CSV9"/>
<gene>
    <name evidence="3" type="ORF">FB559_5807</name>
</gene>
<feature type="region of interest" description="Disordered" evidence="1">
    <location>
        <begin position="67"/>
        <end position="245"/>
    </location>
</feature>
<sequence length="525" mass="50886">MTAQGAGIPAYDSTVAEEPRRPGSVRRYASIGRRVAKATFYTFAIVFVTGIFVGLLMGMTNAHADDGGSGGDGGSSSSGTSSSSGGDGGSSSSSGDGGSSSSDGGDGGSSASDGGDGGSSASDGGDGGSSDGTGDSSSSSDGGDSSATDTQSVATSHDATSDDSSAEASSDTPSTKVNGEATSVDGISVSHVSVGSPDPSSTTLGSPTAAEAASAQQGEATATAQATETAAQQAEAQTTDPSADAVAAAAVPGTVVDNAVTAPPDTAVAADPATDDVAAAAAAVPGVSIATPEETAAVADAQALAKAATAPMDTSVAADPDGTLTPGDPATDVAAAAAAVPGVTVTDPTPTEIGHKVTVGADFALGVGMGLALTYQDHPYALGMKVRTWLGLGAQAYGLVTPAIEPGPKTVTYFVQGQVGVPETPVVAGVEVDYMPNKPPDDQVAIAPYLGVQYPFQNKPWGNVWGVEQTPRNVKTGEQSAATKSVGYGWGGMVGVAAGASELGADPASIGFVSPPANISMHMMH</sequence>
<feature type="compositionally biased region" description="Low complexity" evidence="1">
    <location>
        <begin position="208"/>
        <end position="245"/>
    </location>
</feature>
<dbReference type="EMBL" id="VFOZ01000001">
    <property type="protein sequence ID" value="TQM00101.1"/>
    <property type="molecule type" value="Genomic_DNA"/>
</dbReference>
<keyword evidence="2" id="KW-0472">Membrane</keyword>
<feature type="region of interest" description="Disordered" evidence="1">
    <location>
        <begin position="1"/>
        <end position="22"/>
    </location>
</feature>
<feature type="compositionally biased region" description="Low complexity" evidence="1">
    <location>
        <begin position="77"/>
        <end position="103"/>
    </location>
</feature>
<evidence type="ECO:0000313" key="4">
    <source>
        <dbReference type="Proteomes" id="UP000316096"/>
    </source>
</evidence>
<feature type="transmembrane region" description="Helical" evidence="2">
    <location>
        <begin position="38"/>
        <end position="59"/>
    </location>
</feature>
<dbReference type="Proteomes" id="UP000316096">
    <property type="component" value="Unassembled WGS sequence"/>
</dbReference>
<evidence type="ECO:0000313" key="3">
    <source>
        <dbReference type="EMBL" id="TQM00101.1"/>
    </source>
</evidence>
<evidence type="ECO:0000256" key="1">
    <source>
        <dbReference type="SAM" id="MobiDB-lite"/>
    </source>
</evidence>
<feature type="compositionally biased region" description="Low complexity" evidence="1">
    <location>
        <begin position="132"/>
        <end position="175"/>
    </location>
</feature>
<protein>
    <submittedName>
        <fullName evidence="3">Uncharacterized protein</fullName>
    </submittedName>
</protein>
<evidence type="ECO:0000256" key="2">
    <source>
        <dbReference type="SAM" id="Phobius"/>
    </source>
</evidence>
<dbReference type="RefSeq" id="WP_141959403.1">
    <property type="nucleotide sequence ID" value="NZ_VFOZ01000001.1"/>
</dbReference>
<organism evidence="3 4">
    <name type="scientific">Actinoallomurus bryophytorum</name>
    <dbReference type="NCBI Taxonomy" id="1490222"/>
    <lineage>
        <taxon>Bacteria</taxon>
        <taxon>Bacillati</taxon>
        <taxon>Actinomycetota</taxon>
        <taxon>Actinomycetes</taxon>
        <taxon>Streptosporangiales</taxon>
        <taxon>Thermomonosporaceae</taxon>
        <taxon>Actinoallomurus</taxon>
    </lineage>
</organism>
<name>A0A543CSV9_9ACTN</name>
<accession>A0A543CSV9</accession>
<keyword evidence="2" id="KW-1133">Transmembrane helix</keyword>
<comment type="caution">
    <text evidence="3">The sequence shown here is derived from an EMBL/GenBank/DDBJ whole genome shotgun (WGS) entry which is preliminary data.</text>
</comment>
<keyword evidence="2" id="KW-0812">Transmembrane</keyword>